<dbReference type="Pfam" id="PF13302">
    <property type="entry name" value="Acetyltransf_3"/>
    <property type="match status" value="1"/>
</dbReference>
<dbReference type="EC" id="2.3.1.-" evidence="3"/>
<dbReference type="InterPro" id="IPR014710">
    <property type="entry name" value="RmlC-like_jellyroll"/>
</dbReference>
<proteinExistence type="predicted"/>
<reference evidence="3" key="1">
    <citation type="submission" date="2022-08" db="EMBL/GenBank/DDBJ databases">
        <title>Whole genome sequencing of non-tuberculosis mycobacteria type-strains.</title>
        <authorList>
            <person name="Igarashi Y."/>
            <person name="Osugi A."/>
            <person name="Mitarai S."/>
        </authorList>
    </citation>
    <scope>NUCLEOTIDE SEQUENCE</scope>
    <source>
        <strain evidence="3">DSM 45127</strain>
    </source>
</reference>
<keyword evidence="3" id="KW-0012">Acyltransferase</keyword>
<dbReference type="InterPro" id="IPR000595">
    <property type="entry name" value="cNMP-bd_dom"/>
</dbReference>
<dbReference type="Gene3D" id="2.60.120.10">
    <property type="entry name" value="Jelly Rolls"/>
    <property type="match status" value="1"/>
</dbReference>
<keyword evidence="3" id="KW-0808">Transferase</keyword>
<accession>A0ABY3VML6</accession>
<dbReference type="PROSITE" id="PS50042">
    <property type="entry name" value="CNMP_BINDING_3"/>
    <property type="match status" value="1"/>
</dbReference>
<evidence type="ECO:0000259" key="1">
    <source>
        <dbReference type="PROSITE" id="PS50042"/>
    </source>
</evidence>
<dbReference type="SMART" id="SM00100">
    <property type="entry name" value="cNMP"/>
    <property type="match status" value="1"/>
</dbReference>
<name>A0ABY3VML6_9MYCO</name>
<dbReference type="InterPro" id="IPR018490">
    <property type="entry name" value="cNMP-bd_dom_sf"/>
</dbReference>
<dbReference type="PROSITE" id="PS51186">
    <property type="entry name" value="GNAT"/>
    <property type="match status" value="1"/>
</dbReference>
<dbReference type="InterPro" id="IPR016181">
    <property type="entry name" value="Acyl_CoA_acyltransferase"/>
</dbReference>
<feature type="domain" description="N-acetyltransferase" evidence="2">
    <location>
        <begin position="158"/>
        <end position="321"/>
    </location>
</feature>
<sequence>MGAGTVTELTTLRADELASLDIFKGCPAEDLMPLAASLQPLQAAAGQTLMRQGERAVSFLLIASGAAQIQHVGDDNIVTLEHVAAGTIVGEIALLRHIPRTATVITTELLTGWIGDSDAFARLVHIPGIMTRLVRTIRQRLAAFLTPIPVRIRDGSELLLRPVLPGDSARTLQGHVKFSSETLYRRFMSARVPSPALMDYLAEVDYVDHFVWVMTDLSGNPIADARFVRDNHDQTLAEVAFTVADAYQRRGIGSFLIAALSVAARVAGVERFSGRMLADNVGMRTLMDRYGARWQRDDVGVVTTVIDVPDTRDLALSRDMVDQIKHTARQVIRAVS</sequence>
<evidence type="ECO:0000259" key="2">
    <source>
        <dbReference type="PROSITE" id="PS51186"/>
    </source>
</evidence>
<dbReference type="CDD" id="cd04301">
    <property type="entry name" value="NAT_SF"/>
    <property type="match status" value="1"/>
</dbReference>
<evidence type="ECO:0000313" key="4">
    <source>
        <dbReference type="Proteomes" id="UP001055336"/>
    </source>
</evidence>
<dbReference type="GO" id="GO:0016746">
    <property type="term" value="F:acyltransferase activity"/>
    <property type="evidence" value="ECO:0007669"/>
    <property type="project" value="UniProtKB-KW"/>
</dbReference>
<dbReference type="Pfam" id="PF00027">
    <property type="entry name" value="cNMP_binding"/>
    <property type="match status" value="1"/>
</dbReference>
<keyword evidence="4" id="KW-1185">Reference proteome</keyword>
<evidence type="ECO:0000313" key="3">
    <source>
        <dbReference type="EMBL" id="UMB70660.1"/>
    </source>
</evidence>
<dbReference type="RefSeq" id="WP_240262422.1">
    <property type="nucleotide sequence ID" value="NZ_CP092488.2"/>
</dbReference>
<dbReference type="PANTHER" id="PTHR24567">
    <property type="entry name" value="CRP FAMILY TRANSCRIPTIONAL REGULATORY PROTEIN"/>
    <property type="match status" value="1"/>
</dbReference>
<dbReference type="Gene3D" id="3.40.630.30">
    <property type="match status" value="1"/>
</dbReference>
<dbReference type="EMBL" id="CP092488">
    <property type="protein sequence ID" value="UMB70660.1"/>
    <property type="molecule type" value="Genomic_DNA"/>
</dbReference>
<gene>
    <name evidence="3" type="ORF">MKK62_04950</name>
</gene>
<dbReference type="PROSITE" id="PS00889">
    <property type="entry name" value="CNMP_BINDING_2"/>
    <property type="match status" value="1"/>
</dbReference>
<dbReference type="InterPro" id="IPR018488">
    <property type="entry name" value="cNMP-bd_CS"/>
</dbReference>
<dbReference type="Proteomes" id="UP001055336">
    <property type="component" value="Chromosome"/>
</dbReference>
<dbReference type="InterPro" id="IPR000182">
    <property type="entry name" value="GNAT_dom"/>
</dbReference>
<feature type="domain" description="Cyclic nucleotide-binding" evidence="1">
    <location>
        <begin position="22"/>
        <end position="124"/>
    </location>
</feature>
<dbReference type="InterPro" id="IPR050397">
    <property type="entry name" value="Env_Response_Regulators"/>
</dbReference>
<protein>
    <submittedName>
        <fullName evidence="3">GNAT family N-acetyltransferase</fullName>
        <ecNumber evidence="3">2.3.1.-</ecNumber>
    </submittedName>
</protein>
<dbReference type="PANTHER" id="PTHR24567:SF74">
    <property type="entry name" value="HTH-TYPE TRANSCRIPTIONAL REGULATOR ARCR"/>
    <property type="match status" value="1"/>
</dbReference>
<dbReference type="SUPFAM" id="SSF51206">
    <property type="entry name" value="cAMP-binding domain-like"/>
    <property type="match status" value="1"/>
</dbReference>
<dbReference type="CDD" id="cd00038">
    <property type="entry name" value="CAP_ED"/>
    <property type="match status" value="1"/>
</dbReference>
<dbReference type="SUPFAM" id="SSF55729">
    <property type="entry name" value="Acyl-CoA N-acyltransferases (Nat)"/>
    <property type="match status" value="1"/>
</dbReference>
<organism evidence="3 4">
    <name type="scientific">Mycobacterium paraterrae</name>
    <dbReference type="NCBI Taxonomy" id="577492"/>
    <lineage>
        <taxon>Bacteria</taxon>
        <taxon>Bacillati</taxon>
        <taxon>Actinomycetota</taxon>
        <taxon>Actinomycetes</taxon>
        <taxon>Mycobacteriales</taxon>
        <taxon>Mycobacteriaceae</taxon>
        <taxon>Mycobacterium</taxon>
    </lineage>
</organism>